<evidence type="ECO:0000256" key="1">
    <source>
        <dbReference type="SAM" id="Phobius"/>
    </source>
</evidence>
<feature type="transmembrane region" description="Helical" evidence="1">
    <location>
        <begin position="32"/>
        <end position="51"/>
    </location>
</feature>
<keyword evidence="1" id="KW-0472">Membrane</keyword>
<evidence type="ECO:0000313" key="3">
    <source>
        <dbReference type="Proteomes" id="UP000831495"/>
    </source>
</evidence>
<dbReference type="InterPro" id="IPR004676">
    <property type="entry name" value="Cd-R_transporter"/>
</dbReference>
<dbReference type="Pfam" id="PF03596">
    <property type="entry name" value="Cad"/>
    <property type="match status" value="1"/>
</dbReference>
<feature type="transmembrane region" description="Helical" evidence="1">
    <location>
        <begin position="6"/>
        <end position="25"/>
    </location>
</feature>
<dbReference type="EMBL" id="CP093366">
    <property type="protein sequence ID" value="UQS81517.1"/>
    <property type="molecule type" value="Genomic_DNA"/>
</dbReference>
<keyword evidence="1" id="KW-0812">Transmembrane</keyword>
<name>A0ABY4P7C6_9LACO</name>
<protein>
    <submittedName>
        <fullName evidence="2">TMEM165/GDT1 family protein</fullName>
    </submittedName>
</protein>
<dbReference type="Proteomes" id="UP000831495">
    <property type="component" value="Chromosome"/>
</dbReference>
<feature type="transmembrane region" description="Helical" evidence="1">
    <location>
        <begin position="158"/>
        <end position="176"/>
    </location>
</feature>
<sequence length="188" mass="21030">MNLSVIIFSFIGVNTDFFLVLLMLLHKYQWKSVLIGYWSGLIIILGLSFILGHFLQILLPEWILGLLGCIPLYLAFHDNDSMPPNNQLLRSPIIMTLITFLTVCGGCNLSLFLPLLTTVSFLQFLIVLGLVVLIAGIIVGIVKIIGDHHIVQRLMTKYGEIVTKIVYLGVGIYVFWDSGLINKIISII</sequence>
<proteinExistence type="predicted"/>
<keyword evidence="3" id="KW-1185">Reference proteome</keyword>
<evidence type="ECO:0000313" key="2">
    <source>
        <dbReference type="EMBL" id="UQS81517.1"/>
    </source>
</evidence>
<reference evidence="2" key="1">
    <citation type="journal article" date="2022" name="Int. J. Syst. Evol. Microbiol.">
        <title>Apilactobacillus apisilvae sp. nov., Nicolia spurrieriana gen. nov. sp. nov., Bombilactobacillus folatiphilus sp. nov. and Bombilactobacillus thymidiniphilus sp. nov., four new lactic acid bacterial isolates from stingless bees Tetragonula carbonaria and Austroplebeia australis.</title>
        <authorList>
            <person name="Oliphant S.A."/>
            <person name="Watson-Haigh N.S."/>
            <person name="Sumby K.M."/>
            <person name="Gardner J."/>
            <person name="Groom S."/>
            <person name="Jiranek V."/>
        </authorList>
    </citation>
    <scope>NUCLEOTIDE SEQUENCE</scope>
    <source>
        <strain evidence="2">SG4_D2</strain>
    </source>
</reference>
<keyword evidence="1" id="KW-1133">Transmembrane helix</keyword>
<gene>
    <name evidence="2" type="ORF">MOO45_04645</name>
</gene>
<feature type="transmembrane region" description="Helical" evidence="1">
    <location>
        <begin position="57"/>
        <end position="76"/>
    </location>
</feature>
<feature type="transmembrane region" description="Helical" evidence="1">
    <location>
        <begin position="88"/>
        <end position="115"/>
    </location>
</feature>
<organism evidence="2 3">
    <name type="scientific">Bombilactobacillus folatiphilus</name>
    <dbReference type="NCBI Taxonomy" id="2923362"/>
    <lineage>
        <taxon>Bacteria</taxon>
        <taxon>Bacillati</taxon>
        <taxon>Bacillota</taxon>
        <taxon>Bacilli</taxon>
        <taxon>Lactobacillales</taxon>
        <taxon>Lactobacillaceae</taxon>
        <taxon>Bombilactobacillus</taxon>
    </lineage>
</organism>
<accession>A0ABY4P7C6</accession>
<dbReference type="RefSeq" id="WP_249513788.1">
    <property type="nucleotide sequence ID" value="NZ_CP093366.1"/>
</dbReference>
<feature type="transmembrane region" description="Helical" evidence="1">
    <location>
        <begin position="121"/>
        <end position="146"/>
    </location>
</feature>